<evidence type="ECO:0000256" key="15">
    <source>
        <dbReference type="PIRSR" id="PIRSR602401-1"/>
    </source>
</evidence>
<comment type="catalytic activity">
    <reaction evidence="12">
        <text>2-cis-(+)-abscisate + reduced [NADPH--hemoprotein reductase] + O2 = (+)-8'-hydroxyabscisate + oxidized [NADPH--hemoprotein reductase] + H2O + H(+)</text>
        <dbReference type="Rhea" id="RHEA:12897"/>
        <dbReference type="Rhea" id="RHEA-COMP:11964"/>
        <dbReference type="Rhea" id="RHEA-COMP:11965"/>
        <dbReference type="ChEBI" id="CHEBI:15377"/>
        <dbReference type="ChEBI" id="CHEBI:15378"/>
        <dbReference type="ChEBI" id="CHEBI:15379"/>
        <dbReference type="ChEBI" id="CHEBI:37569"/>
        <dbReference type="ChEBI" id="CHEBI:57618"/>
        <dbReference type="ChEBI" id="CHEBI:58210"/>
        <dbReference type="ChEBI" id="CHEBI:58490"/>
        <dbReference type="EC" id="1.14.14.137"/>
    </reaction>
</comment>
<evidence type="ECO:0000256" key="12">
    <source>
        <dbReference type="ARBA" id="ARBA00050609"/>
    </source>
</evidence>
<dbReference type="SUPFAM" id="SSF48264">
    <property type="entry name" value="Cytochrome P450"/>
    <property type="match status" value="1"/>
</dbReference>
<dbReference type="GO" id="GO:0020037">
    <property type="term" value="F:heme binding"/>
    <property type="evidence" value="ECO:0007669"/>
    <property type="project" value="InterPro"/>
</dbReference>
<evidence type="ECO:0000256" key="9">
    <source>
        <dbReference type="ARBA" id="ARBA00023004"/>
    </source>
</evidence>
<evidence type="ECO:0000256" key="11">
    <source>
        <dbReference type="ARBA" id="ARBA00023136"/>
    </source>
</evidence>
<dbReference type="PANTHER" id="PTHR24286">
    <property type="entry name" value="CYTOCHROME P450 26"/>
    <property type="match status" value="1"/>
</dbReference>
<protein>
    <recommendedName>
        <fullName evidence="14">(+)-abscisic acid 8'-hydroxylase</fullName>
        <ecNumber evidence="14">1.14.14.137</ecNumber>
    </recommendedName>
</protein>
<keyword evidence="11" id="KW-0472">Membrane</keyword>
<dbReference type="FunFam" id="1.10.630.10:FF:000014">
    <property type="entry name" value="Abscisic acid 8"/>
    <property type="match status" value="1"/>
</dbReference>
<evidence type="ECO:0000256" key="6">
    <source>
        <dbReference type="ARBA" id="ARBA00022723"/>
    </source>
</evidence>
<keyword evidence="10 16" id="KW-0503">Monooxygenase</keyword>
<reference evidence="17" key="1">
    <citation type="journal article" date="2013" name="J. Plant Res.">
        <title>Effect of fungi and light on seed germination of three Opuntia species from semiarid lands of central Mexico.</title>
        <authorList>
            <person name="Delgado-Sanchez P."/>
            <person name="Jimenez-Bremont J.F."/>
            <person name="Guerrero-Gonzalez Mde L."/>
            <person name="Flores J."/>
        </authorList>
    </citation>
    <scope>NUCLEOTIDE SEQUENCE</scope>
    <source>
        <tissue evidence="17">Cladode</tissue>
    </source>
</reference>
<evidence type="ECO:0000256" key="13">
    <source>
        <dbReference type="ARBA" id="ARBA00060633"/>
    </source>
</evidence>
<dbReference type="InterPro" id="IPR002401">
    <property type="entry name" value="Cyt_P450_E_grp-I"/>
</dbReference>
<keyword evidence="4 15" id="KW-0349">Heme</keyword>
<evidence type="ECO:0000256" key="14">
    <source>
        <dbReference type="ARBA" id="ARBA00066338"/>
    </source>
</evidence>
<evidence type="ECO:0000256" key="8">
    <source>
        <dbReference type="ARBA" id="ARBA00023002"/>
    </source>
</evidence>
<accession>A0A7C9E677</accession>
<dbReference type="AlphaFoldDB" id="A0A7C9E677"/>
<dbReference type="GO" id="GO:0016125">
    <property type="term" value="P:sterol metabolic process"/>
    <property type="evidence" value="ECO:0007669"/>
    <property type="project" value="TreeGrafter"/>
</dbReference>
<evidence type="ECO:0000256" key="2">
    <source>
        <dbReference type="ARBA" id="ARBA00004167"/>
    </source>
</evidence>
<dbReference type="InterPro" id="IPR001128">
    <property type="entry name" value="Cyt_P450"/>
</dbReference>
<organism evidence="17">
    <name type="scientific">Opuntia streptacantha</name>
    <name type="common">Prickly pear cactus</name>
    <name type="synonym">Opuntia cardona</name>
    <dbReference type="NCBI Taxonomy" id="393608"/>
    <lineage>
        <taxon>Eukaryota</taxon>
        <taxon>Viridiplantae</taxon>
        <taxon>Streptophyta</taxon>
        <taxon>Embryophyta</taxon>
        <taxon>Tracheophyta</taxon>
        <taxon>Spermatophyta</taxon>
        <taxon>Magnoliopsida</taxon>
        <taxon>eudicotyledons</taxon>
        <taxon>Gunneridae</taxon>
        <taxon>Pentapetalae</taxon>
        <taxon>Caryophyllales</taxon>
        <taxon>Cactineae</taxon>
        <taxon>Cactaceae</taxon>
        <taxon>Opuntioideae</taxon>
        <taxon>Opuntia</taxon>
    </lineage>
</organism>
<proteinExistence type="inferred from homology"/>
<dbReference type="GO" id="GO:0016020">
    <property type="term" value="C:membrane"/>
    <property type="evidence" value="ECO:0007669"/>
    <property type="project" value="UniProtKB-SubCell"/>
</dbReference>
<keyword evidence="6 15" id="KW-0479">Metal-binding</keyword>
<evidence type="ECO:0000256" key="3">
    <source>
        <dbReference type="ARBA" id="ARBA00010617"/>
    </source>
</evidence>
<dbReference type="Gene3D" id="1.10.630.10">
    <property type="entry name" value="Cytochrome P450"/>
    <property type="match status" value="1"/>
</dbReference>
<dbReference type="GO" id="GO:0010295">
    <property type="term" value="F:(+)-abscisic acid 8'-hydroxylase activity"/>
    <property type="evidence" value="ECO:0007669"/>
    <property type="project" value="UniProtKB-EC"/>
</dbReference>
<dbReference type="InterPro" id="IPR036396">
    <property type="entry name" value="Cyt_P450_sf"/>
</dbReference>
<dbReference type="EC" id="1.14.14.137" evidence="14"/>
<dbReference type="InterPro" id="IPR017972">
    <property type="entry name" value="Cyt_P450_CS"/>
</dbReference>
<evidence type="ECO:0000313" key="17">
    <source>
        <dbReference type="EMBL" id="MBA4660062.1"/>
    </source>
</evidence>
<dbReference type="CDD" id="cd11043">
    <property type="entry name" value="CYP90-like"/>
    <property type="match status" value="1"/>
</dbReference>
<keyword evidence="9 15" id="KW-0408">Iron</keyword>
<dbReference type="PRINTS" id="PR00385">
    <property type="entry name" value="P450"/>
</dbReference>
<comment type="pathway">
    <text evidence="13">Plant hormone degradation; abscisic acid degradation.</text>
</comment>
<evidence type="ECO:0000256" key="1">
    <source>
        <dbReference type="ARBA" id="ARBA00001971"/>
    </source>
</evidence>
<feature type="binding site" description="axial binding residue" evidence="15">
    <location>
        <position position="415"/>
    </location>
    <ligand>
        <name>heme</name>
        <dbReference type="ChEBI" id="CHEBI:30413"/>
    </ligand>
    <ligandPart>
        <name>Fe</name>
        <dbReference type="ChEBI" id="CHEBI:18248"/>
    </ligandPart>
</feature>
<sequence length="473" mass="53487">MLIILVALITLGAISIIHYALKSSVFGGGRHGKFPLPPGSMGWPYIGETFQLYSQNPNVFFASKLKKYGSVFKTHILGCPCVMISSPEAAKFVLSTRENLFKPTFPASKERMLGKQAIFFHQGDYHAKLRKLVLRAFKPEAIRTFVSDIDSIALGTLKSLEGSLITTFQEMKTYTFNVALLSIFGKDEMKYREDLKRCYYILEKGYNSMPINLPGTLFNKSMKARKELAQILAQIISARRENNNKDNHDLLASFMVDKESLTDQQIADNIIGVIFAARDTTASVLTWLVKYLAENPSVLQAVTEEQEVVIKGKEERGEERPLTWADTKKMTYTTRVILETLRVASILSFTFREAVQDVEYEGYLIPKGWKVLPLFRNIHHNPDNFPEPDKFDPSRFEVAPKPNTFLPFGSGIHACPGNELAKLEILVLLHHLTTKYRWSINGPQNEIQYGPFALPQNGLPIKLYPKNVKSEVA</sequence>
<dbReference type="Pfam" id="PF00067">
    <property type="entry name" value="p450"/>
    <property type="match status" value="1"/>
</dbReference>
<keyword evidence="5" id="KW-0812">Transmembrane</keyword>
<keyword evidence="8 16" id="KW-0560">Oxidoreductase</keyword>
<evidence type="ECO:0000256" key="16">
    <source>
        <dbReference type="RuleBase" id="RU000461"/>
    </source>
</evidence>
<dbReference type="PROSITE" id="PS00086">
    <property type="entry name" value="CYTOCHROME_P450"/>
    <property type="match status" value="1"/>
</dbReference>
<comment type="subcellular location">
    <subcellularLocation>
        <location evidence="2">Membrane</location>
        <topology evidence="2">Single-pass membrane protein</topology>
    </subcellularLocation>
</comment>
<dbReference type="PRINTS" id="PR00463">
    <property type="entry name" value="EP450I"/>
</dbReference>
<comment type="cofactor">
    <cofactor evidence="1 15">
        <name>heme</name>
        <dbReference type="ChEBI" id="CHEBI:30413"/>
    </cofactor>
</comment>
<evidence type="ECO:0000256" key="7">
    <source>
        <dbReference type="ARBA" id="ARBA00022989"/>
    </source>
</evidence>
<reference evidence="17" key="2">
    <citation type="submission" date="2020-07" db="EMBL/GenBank/DDBJ databases">
        <authorList>
            <person name="Vera ALvarez R."/>
            <person name="Arias-Moreno D.M."/>
            <person name="Jimenez-Jacinto V."/>
            <person name="Jimenez-Bremont J.F."/>
            <person name="Swaminathan K."/>
            <person name="Moose S.P."/>
            <person name="Guerrero-Gonzalez M.L."/>
            <person name="Marino-Ramirez L."/>
            <person name="Landsman D."/>
            <person name="Rodriguez-Kessler M."/>
            <person name="Delgado-Sanchez P."/>
        </authorList>
    </citation>
    <scope>NUCLEOTIDE SEQUENCE</scope>
    <source>
        <tissue evidence="17">Cladode</tissue>
    </source>
</reference>
<evidence type="ECO:0000256" key="4">
    <source>
        <dbReference type="ARBA" id="ARBA00022617"/>
    </source>
</evidence>
<dbReference type="EMBL" id="GISG01205937">
    <property type="protein sequence ID" value="MBA4660062.1"/>
    <property type="molecule type" value="Transcribed_RNA"/>
</dbReference>
<dbReference type="GO" id="GO:0009687">
    <property type="term" value="P:abscisic acid metabolic process"/>
    <property type="evidence" value="ECO:0007669"/>
    <property type="project" value="TreeGrafter"/>
</dbReference>
<evidence type="ECO:0000256" key="10">
    <source>
        <dbReference type="ARBA" id="ARBA00023033"/>
    </source>
</evidence>
<dbReference type="GO" id="GO:0005506">
    <property type="term" value="F:iron ion binding"/>
    <property type="evidence" value="ECO:0007669"/>
    <property type="project" value="InterPro"/>
</dbReference>
<name>A0A7C9E677_OPUST</name>
<evidence type="ECO:0000256" key="5">
    <source>
        <dbReference type="ARBA" id="ARBA00022692"/>
    </source>
</evidence>
<comment type="similarity">
    <text evidence="3 16">Belongs to the cytochrome P450 family.</text>
</comment>
<keyword evidence="7" id="KW-1133">Transmembrane helix</keyword>
<dbReference type="PANTHER" id="PTHR24286:SF10">
    <property type="entry name" value="ABSCISIC ACID 8'-HYDROXYLASE 1"/>
    <property type="match status" value="1"/>
</dbReference>